<comment type="caution">
    <text evidence="8">The sequence shown here is derived from an EMBL/GenBank/DDBJ whole genome shotgun (WGS) entry which is preliminary data.</text>
</comment>
<dbReference type="EMBL" id="JBBXMP010000004">
    <property type="protein sequence ID" value="KAL0071219.1"/>
    <property type="molecule type" value="Genomic_DNA"/>
</dbReference>
<keyword evidence="3" id="KW-0812">Transmembrane</keyword>
<evidence type="ECO:0000256" key="7">
    <source>
        <dbReference type="SAM" id="MobiDB-lite"/>
    </source>
</evidence>
<evidence type="ECO:0000256" key="5">
    <source>
        <dbReference type="ARBA" id="ARBA00023136"/>
    </source>
</evidence>
<feature type="region of interest" description="Disordered" evidence="7">
    <location>
        <begin position="252"/>
        <end position="375"/>
    </location>
</feature>
<feature type="region of interest" description="Disordered" evidence="7">
    <location>
        <begin position="142"/>
        <end position="162"/>
    </location>
</feature>
<evidence type="ECO:0000313" key="8">
    <source>
        <dbReference type="EMBL" id="KAL0071219.1"/>
    </source>
</evidence>
<feature type="compositionally biased region" description="Polar residues" evidence="7">
    <location>
        <begin position="188"/>
        <end position="207"/>
    </location>
</feature>
<comment type="subcellular location">
    <subcellularLocation>
        <location evidence="1 6">Membrane</location>
        <topology evidence="1 6">Multi-pass membrane protein</topology>
    </subcellularLocation>
</comment>
<dbReference type="Pfam" id="PF03134">
    <property type="entry name" value="TB2_DP1_HVA22"/>
    <property type="match status" value="1"/>
</dbReference>
<comment type="similarity">
    <text evidence="2 6">Belongs to the DP1 family.</text>
</comment>
<keyword evidence="9" id="KW-1185">Reference proteome</keyword>
<evidence type="ECO:0000256" key="4">
    <source>
        <dbReference type="ARBA" id="ARBA00022989"/>
    </source>
</evidence>
<evidence type="ECO:0000256" key="1">
    <source>
        <dbReference type="ARBA" id="ARBA00004141"/>
    </source>
</evidence>
<evidence type="ECO:0000256" key="6">
    <source>
        <dbReference type="RuleBase" id="RU362006"/>
    </source>
</evidence>
<feature type="compositionally biased region" description="Low complexity" evidence="7">
    <location>
        <begin position="289"/>
        <end position="303"/>
    </location>
</feature>
<evidence type="ECO:0000313" key="9">
    <source>
        <dbReference type="Proteomes" id="UP001437256"/>
    </source>
</evidence>
<feature type="compositionally biased region" description="Low complexity" evidence="7">
    <location>
        <begin position="353"/>
        <end position="362"/>
    </location>
</feature>
<protein>
    <recommendedName>
        <fullName evidence="6">Protein YOP1</fullName>
    </recommendedName>
</protein>
<feature type="region of interest" description="Disordered" evidence="7">
    <location>
        <begin position="187"/>
        <end position="235"/>
    </location>
</feature>
<dbReference type="PANTHER" id="PTHR12300">
    <property type="entry name" value="HVA22-LIKE PROTEINS"/>
    <property type="match status" value="1"/>
</dbReference>
<name>A0ABR3ACT3_9AGAR</name>
<feature type="compositionally biased region" description="Low complexity" evidence="7">
    <location>
        <begin position="220"/>
        <end position="230"/>
    </location>
</feature>
<feature type="compositionally biased region" description="Low complexity" evidence="7">
    <location>
        <begin position="255"/>
        <end position="268"/>
    </location>
</feature>
<organism evidence="8 9">
    <name type="scientific">Marasmius tenuissimus</name>
    <dbReference type="NCBI Taxonomy" id="585030"/>
    <lineage>
        <taxon>Eukaryota</taxon>
        <taxon>Fungi</taxon>
        <taxon>Dikarya</taxon>
        <taxon>Basidiomycota</taxon>
        <taxon>Agaricomycotina</taxon>
        <taxon>Agaricomycetes</taxon>
        <taxon>Agaricomycetidae</taxon>
        <taxon>Agaricales</taxon>
        <taxon>Marasmiineae</taxon>
        <taxon>Marasmiaceae</taxon>
        <taxon>Marasmius</taxon>
    </lineage>
</organism>
<dbReference type="InterPro" id="IPR004345">
    <property type="entry name" value="TB2_DP1_HVA22"/>
</dbReference>
<sequence length="375" mass="40549">MLFYLTSRIVGTATAFLYPAYSSYKTLSQRPASEADLERWLMYWSVLGSLLAVEMFAEWSISWIPFYYTLKTLLLLYLSLPQTQGSTFIYINYLSPLLHEHEDQIDRSTTKVRGIVWEFVQTKARAVWEAMVASLGQQPGAPAAGIATAPPPTQNDPASGPAQMAMGLWRAYGPMVLTTGAAMFKQMQPASTDAPHSQPQGGQQRTASFFAERPPPQPYPGSSSSSRVSSATTQSILERRRALEAELAALERIDTSGGSDTSTPSSSPFASPTVPEFPIPSIAGMGGVSSTSTSSSTSPNSSPYLRTRTASGIGLGRFEEIEMPPEGYDAGLDEGVGHSYEGGRPGQLPQRRSGSWFGWGSSAAPNEGYERVKDE</sequence>
<accession>A0ABR3ACT3</accession>
<keyword evidence="4" id="KW-1133">Transmembrane helix</keyword>
<evidence type="ECO:0000256" key="3">
    <source>
        <dbReference type="ARBA" id="ARBA00022692"/>
    </source>
</evidence>
<proteinExistence type="inferred from homology"/>
<reference evidence="8 9" key="1">
    <citation type="submission" date="2024-05" db="EMBL/GenBank/DDBJ databases">
        <title>A draft genome resource for the thread blight pathogen Marasmius tenuissimus strain MS-2.</title>
        <authorList>
            <person name="Yulfo-Soto G.E."/>
            <person name="Baruah I.K."/>
            <person name="Amoako-Attah I."/>
            <person name="Bukari Y."/>
            <person name="Meinhardt L.W."/>
            <person name="Bailey B.A."/>
            <person name="Cohen S.P."/>
        </authorList>
    </citation>
    <scope>NUCLEOTIDE SEQUENCE [LARGE SCALE GENOMIC DNA]</scope>
    <source>
        <strain evidence="8 9">MS-2</strain>
    </source>
</reference>
<gene>
    <name evidence="8" type="ORF">AAF712_001785</name>
</gene>
<dbReference type="Proteomes" id="UP001437256">
    <property type="component" value="Unassembled WGS sequence"/>
</dbReference>
<evidence type="ECO:0000256" key="2">
    <source>
        <dbReference type="ARBA" id="ARBA00008573"/>
    </source>
</evidence>
<keyword evidence="5" id="KW-0472">Membrane</keyword>
<dbReference type="PANTHER" id="PTHR12300:SF161">
    <property type="entry name" value="RECEPTOR EXPRESSION-ENHANCING PROTEIN"/>
    <property type="match status" value="1"/>
</dbReference>